<evidence type="ECO:0000256" key="1">
    <source>
        <dbReference type="ARBA" id="ARBA00000971"/>
    </source>
</evidence>
<evidence type="ECO:0000259" key="8">
    <source>
        <dbReference type="PROSITE" id="PS50198"/>
    </source>
</evidence>
<organism evidence="9 10">
    <name type="scientific">Metabacillus arenae</name>
    <dbReference type="NCBI Taxonomy" id="2771434"/>
    <lineage>
        <taxon>Bacteria</taxon>
        <taxon>Bacillati</taxon>
        <taxon>Bacillota</taxon>
        <taxon>Bacilli</taxon>
        <taxon>Bacillales</taxon>
        <taxon>Bacillaceae</taxon>
        <taxon>Metabacillus</taxon>
    </lineage>
</organism>
<keyword evidence="3" id="KW-0732">Signal</keyword>
<keyword evidence="7" id="KW-1133">Transmembrane helix</keyword>
<feature type="transmembrane region" description="Helical" evidence="7">
    <location>
        <begin position="6"/>
        <end position="25"/>
    </location>
</feature>
<dbReference type="PANTHER" id="PTHR47245:SF1">
    <property type="entry name" value="FOLDASE PROTEIN PRSA"/>
    <property type="match status" value="1"/>
</dbReference>
<dbReference type="AlphaFoldDB" id="A0A926RZJ3"/>
<protein>
    <recommendedName>
        <fullName evidence="2">peptidylprolyl isomerase</fullName>
        <ecNumber evidence="2">5.2.1.8</ecNumber>
    </recommendedName>
</protein>
<keyword evidence="4 6" id="KW-0697">Rotamase</keyword>
<dbReference type="Pfam" id="PF13145">
    <property type="entry name" value="Rotamase_2"/>
    <property type="match status" value="1"/>
</dbReference>
<dbReference type="InterPro" id="IPR046357">
    <property type="entry name" value="PPIase_dom_sf"/>
</dbReference>
<dbReference type="GO" id="GO:0003755">
    <property type="term" value="F:peptidyl-prolyl cis-trans isomerase activity"/>
    <property type="evidence" value="ECO:0007669"/>
    <property type="project" value="UniProtKB-KW"/>
</dbReference>
<proteinExistence type="predicted"/>
<dbReference type="Gene3D" id="3.10.50.40">
    <property type="match status" value="1"/>
</dbReference>
<keyword evidence="5 6" id="KW-0413">Isomerase</keyword>
<dbReference type="RefSeq" id="WP_191162115.1">
    <property type="nucleotide sequence ID" value="NZ_JACXAI010000047.1"/>
</dbReference>
<comment type="caution">
    <text evidence="9">The sequence shown here is derived from an EMBL/GenBank/DDBJ whole genome shotgun (WGS) entry which is preliminary data.</text>
</comment>
<dbReference type="PANTHER" id="PTHR47245">
    <property type="entry name" value="PEPTIDYLPROLYL ISOMERASE"/>
    <property type="match status" value="1"/>
</dbReference>
<evidence type="ECO:0000256" key="5">
    <source>
        <dbReference type="ARBA" id="ARBA00023235"/>
    </source>
</evidence>
<evidence type="ECO:0000256" key="4">
    <source>
        <dbReference type="ARBA" id="ARBA00023110"/>
    </source>
</evidence>
<evidence type="ECO:0000256" key="6">
    <source>
        <dbReference type="PROSITE-ProRule" id="PRU00278"/>
    </source>
</evidence>
<dbReference type="EMBL" id="JACXAI010000047">
    <property type="protein sequence ID" value="MBD1383191.1"/>
    <property type="molecule type" value="Genomic_DNA"/>
</dbReference>
<evidence type="ECO:0000256" key="2">
    <source>
        <dbReference type="ARBA" id="ARBA00013194"/>
    </source>
</evidence>
<dbReference type="InterPro" id="IPR027304">
    <property type="entry name" value="Trigger_fact/SurA_dom_sf"/>
</dbReference>
<dbReference type="Gene3D" id="1.10.4030.10">
    <property type="entry name" value="Porin chaperone SurA, peptide-binding domain"/>
    <property type="match status" value="1"/>
</dbReference>
<evidence type="ECO:0000256" key="7">
    <source>
        <dbReference type="SAM" id="Phobius"/>
    </source>
</evidence>
<dbReference type="SUPFAM" id="SSF109998">
    <property type="entry name" value="Triger factor/SurA peptide-binding domain-like"/>
    <property type="match status" value="1"/>
</dbReference>
<keyword evidence="7" id="KW-0472">Membrane</keyword>
<feature type="domain" description="PpiC" evidence="8">
    <location>
        <begin position="159"/>
        <end position="252"/>
    </location>
</feature>
<dbReference type="EC" id="5.2.1.8" evidence="2"/>
<dbReference type="PROSITE" id="PS50198">
    <property type="entry name" value="PPIC_PPIASE_2"/>
    <property type="match status" value="1"/>
</dbReference>
<evidence type="ECO:0000313" key="10">
    <source>
        <dbReference type="Proteomes" id="UP000626844"/>
    </source>
</evidence>
<gene>
    <name evidence="9" type="ORF">IC621_23660</name>
</gene>
<name>A0A926RZJ3_9BACI</name>
<evidence type="ECO:0000313" key="9">
    <source>
        <dbReference type="EMBL" id="MBD1383191.1"/>
    </source>
</evidence>
<keyword evidence="10" id="KW-1185">Reference proteome</keyword>
<dbReference type="SUPFAM" id="SSF54534">
    <property type="entry name" value="FKBP-like"/>
    <property type="match status" value="1"/>
</dbReference>
<reference evidence="9" key="1">
    <citation type="submission" date="2020-09" db="EMBL/GenBank/DDBJ databases">
        <title>A novel bacterium of genus Bacillus, isolated from South China Sea.</title>
        <authorList>
            <person name="Huang H."/>
            <person name="Mo K."/>
            <person name="Hu Y."/>
        </authorList>
    </citation>
    <scope>NUCLEOTIDE SEQUENCE</scope>
    <source>
        <strain evidence="9">IB182487</strain>
    </source>
</reference>
<comment type="catalytic activity">
    <reaction evidence="1">
        <text>[protein]-peptidylproline (omega=180) = [protein]-peptidylproline (omega=0)</text>
        <dbReference type="Rhea" id="RHEA:16237"/>
        <dbReference type="Rhea" id="RHEA-COMP:10747"/>
        <dbReference type="Rhea" id="RHEA-COMP:10748"/>
        <dbReference type="ChEBI" id="CHEBI:83833"/>
        <dbReference type="ChEBI" id="CHEBI:83834"/>
        <dbReference type="EC" id="5.2.1.8"/>
    </reaction>
</comment>
<sequence>MNGKTLWMIIFGLVIINCFTVGYFVTKGGFVSAGAGSGHGGEEIASIGSEKITRSEWLAELENRYGKETLEEMINTKVVEELAAKHKISVSDKVIDRELKMFKAMYNSFDNQKFENEEKWRDQIRYSILLEELLTRDVVVQEEEVRKFYENNQELYQIEDTYHLSHIAVKSEEEAKNVLKELAGGSSFEAIAAERSIDEFSASEGGDLGFVSAADEYLPSEYIEHAKILEENMWSKDPIKTDAGYAILLVQEKIKGKQFGFDEVKQQIKRQIALEQMEGNVSVKPLWEEVEVEWFYGTKKNETK</sequence>
<dbReference type="Proteomes" id="UP000626844">
    <property type="component" value="Unassembled WGS sequence"/>
</dbReference>
<dbReference type="InterPro" id="IPR000297">
    <property type="entry name" value="PPIase_PpiC"/>
</dbReference>
<dbReference type="InterPro" id="IPR050245">
    <property type="entry name" value="PrsA_foldase"/>
</dbReference>
<evidence type="ECO:0000256" key="3">
    <source>
        <dbReference type="ARBA" id="ARBA00022729"/>
    </source>
</evidence>
<accession>A0A926RZJ3</accession>
<keyword evidence="7" id="KW-0812">Transmembrane</keyword>